<dbReference type="AlphaFoldDB" id="A0AAE0PV88"/>
<evidence type="ECO:0000256" key="1">
    <source>
        <dbReference type="SAM" id="Coils"/>
    </source>
</evidence>
<protein>
    <submittedName>
        <fullName evidence="2">Uncharacterized protein</fullName>
    </submittedName>
</protein>
<dbReference type="Proteomes" id="UP001274896">
    <property type="component" value="Unassembled WGS sequence"/>
</dbReference>
<sequence length="194" mass="22465">MMKRLRQDCEVGAREMGRLKERLLEQAVKYSRALEEQRNASIRERELLSQIEQLTNRLKEVEKSTDGNSADSSSVTRKNGVCVSVCGAGQEVVLQRTDSLKECITDTQALLDILHQDRREAAEQRNELCSTIIRLQGELESAETIRGKLDAQCEQLQLRLQTLQLDWEEEQKRSLSYFNQIMELERERDQLLLI</sequence>
<accession>A0AAE0PV88</accession>
<reference evidence="2" key="1">
    <citation type="submission" date="2023-06" db="EMBL/GenBank/DDBJ databases">
        <title>Male Hemibagrus guttatus genome.</title>
        <authorList>
            <person name="Bian C."/>
        </authorList>
    </citation>
    <scope>NUCLEOTIDE SEQUENCE</scope>
    <source>
        <strain evidence="2">Male_cb2023</strain>
        <tissue evidence="2">Muscle</tissue>
    </source>
</reference>
<evidence type="ECO:0000313" key="2">
    <source>
        <dbReference type="EMBL" id="KAK3508564.1"/>
    </source>
</evidence>
<evidence type="ECO:0000313" key="3">
    <source>
        <dbReference type="Proteomes" id="UP001274896"/>
    </source>
</evidence>
<name>A0AAE0PV88_9TELE</name>
<keyword evidence="1" id="KW-0175">Coiled coil</keyword>
<comment type="caution">
    <text evidence="2">The sequence shown here is derived from an EMBL/GenBank/DDBJ whole genome shotgun (WGS) entry which is preliminary data.</text>
</comment>
<dbReference type="EMBL" id="JAUCMX010000028">
    <property type="protein sequence ID" value="KAK3508564.1"/>
    <property type="molecule type" value="Genomic_DNA"/>
</dbReference>
<organism evidence="2 3">
    <name type="scientific">Hemibagrus guttatus</name>
    <dbReference type="NCBI Taxonomy" id="175788"/>
    <lineage>
        <taxon>Eukaryota</taxon>
        <taxon>Metazoa</taxon>
        <taxon>Chordata</taxon>
        <taxon>Craniata</taxon>
        <taxon>Vertebrata</taxon>
        <taxon>Euteleostomi</taxon>
        <taxon>Actinopterygii</taxon>
        <taxon>Neopterygii</taxon>
        <taxon>Teleostei</taxon>
        <taxon>Ostariophysi</taxon>
        <taxon>Siluriformes</taxon>
        <taxon>Bagridae</taxon>
        <taxon>Hemibagrus</taxon>
    </lineage>
</organism>
<gene>
    <name evidence="2" type="ORF">QTP70_032898</name>
</gene>
<proteinExistence type="predicted"/>
<feature type="coiled-coil region" evidence="1">
    <location>
        <begin position="139"/>
        <end position="173"/>
    </location>
</feature>
<keyword evidence="3" id="KW-1185">Reference proteome</keyword>
<feature type="coiled-coil region" evidence="1">
    <location>
        <begin position="20"/>
        <end position="64"/>
    </location>
</feature>